<protein>
    <submittedName>
        <fullName evidence="9">Kinesin-like protein KIF28P</fullName>
    </submittedName>
</protein>
<comment type="caution">
    <text evidence="9">The sequence shown here is derived from an EMBL/GenBank/DDBJ whole genome shotgun (WGS) entry which is preliminary data.</text>
</comment>
<dbReference type="PRINTS" id="PR00380">
    <property type="entry name" value="KINESINHEAVY"/>
</dbReference>
<comment type="similarity">
    <text evidence="5">Belongs to the TRAFAC class myosin-kinesin ATPase superfamily. Kinesin family.</text>
</comment>
<keyword evidence="3 6" id="KW-0175">Coiled coil</keyword>
<evidence type="ECO:0000313" key="9">
    <source>
        <dbReference type="EMBL" id="OXA50577.1"/>
    </source>
</evidence>
<dbReference type="Proteomes" id="UP000198287">
    <property type="component" value="Unassembled WGS sequence"/>
</dbReference>
<dbReference type="InterPro" id="IPR027417">
    <property type="entry name" value="P-loop_NTPase"/>
</dbReference>
<dbReference type="STRING" id="158441.A0A226E0T4"/>
<dbReference type="SMART" id="SM00129">
    <property type="entry name" value="KISc"/>
    <property type="match status" value="1"/>
</dbReference>
<evidence type="ECO:0000256" key="5">
    <source>
        <dbReference type="PROSITE-ProRule" id="PRU00283"/>
    </source>
</evidence>
<evidence type="ECO:0000256" key="2">
    <source>
        <dbReference type="ARBA" id="ARBA00022840"/>
    </source>
</evidence>
<keyword evidence="2 5" id="KW-0067">ATP-binding</keyword>
<dbReference type="AlphaFoldDB" id="A0A226E0T4"/>
<dbReference type="GO" id="GO:0003777">
    <property type="term" value="F:microtubule motor activity"/>
    <property type="evidence" value="ECO:0007669"/>
    <property type="project" value="InterPro"/>
</dbReference>
<dbReference type="EMBL" id="LNIX01000008">
    <property type="protein sequence ID" value="OXA50577.1"/>
    <property type="molecule type" value="Genomic_DNA"/>
</dbReference>
<dbReference type="PANTHER" id="PTHR47117">
    <property type="entry name" value="STAR-RELATED LIPID TRANSFER PROTEIN 9"/>
    <property type="match status" value="1"/>
</dbReference>
<keyword evidence="4 5" id="KW-0505">Motor protein</keyword>
<evidence type="ECO:0000256" key="1">
    <source>
        <dbReference type="ARBA" id="ARBA00022741"/>
    </source>
</evidence>
<sequence>MLEFDGHPVSVAVRIRPPPQIQSKKVTNSFIQVEDPTTISITNPDDSSEIRVFGFTHCYWSFDGYAELQDGHFIPDLKHENGSRYADQIKIFDHFGKEMVQNAWLGYNSSFLSIGESGSGKSWTLFGTGTNKGIIPLFGAELFKTIKDKEKGSSSPIGHISSEVKLSMMEIRENKVRDLLAGGNNTKYKSVVKIREHPKRGFYVEGLRSVIVSSADEIQLRLDEGHLARAVSSTSFNLNCTRSKTTVIVEMSIVQKYRNAKGDEVAMSALVGFYDLPVSGVRNCDNGPTVKFSTNKSSSNHGQRMTNPAMTQGPSSNTTTTIPPPLKSFDDHFTKLVSALGNNSSISYTNSTVTKLLERALSGNSKTYVLSHCIPTENSYETSLSSLILADKLQRLTTHPLINEEMTNKLIRELKLENDNLKKMLTNGDLEKNEFFSWHDKLNWLKTQDSEEFRRQLIDDVKSQTKDNEREIKILHQSLEERLKLAKLDKPSDNSQNIKKLETEKKHKSFIFNLNPDCQLSSRIFHFISAGSTDFGSAKGKDGTIHVQGPGIRETHGTFTYTAKENKMTIKPTGPDCLIKVNGKQILYESPLFHNDRIVFGGCQIWLFQNPREPWAEKGLSSPLSSKITYQFAEEEITSKSSFFNYLSHQNGSVLVSPKLKASIRTVLPLVDDANAMCDDLERGVRFDPIVLHDIRQVLLSSGAQDLDRLSNSDKNCGEQREFAVQLSLYKEDISFVLSTNEFLEKYEKIKDSFIQNQEDGIVSAAIGSVNSPSSSFAHNDTTLLDLVNTEVTIGHGLLSLKPLAYLIQFQDEIEILDYLTLKTIGSIKVEVVPCNEYFEELKNVHSFLIDSSDLLAKPLHFILKIGTAESLSSKFRDITSKYKVHTEPVTSTGKLDLKPSYSSSNSQYIYERRFSIEHVTPKLIESLERDLVIFTFYGRQRPKKMRNQFKSEYNDRNYTNSQSHPEPVTIATNPYLGLVQKQRAELVVFGSRGARIQQKLGMLQSMLELSDNLSQDAIPVDYIKKICNAKDKDVASECVSAFKEEFTPPPEIEPVKKLTTYQKISEVCAIV</sequence>
<feature type="coiled-coil region" evidence="6">
    <location>
        <begin position="404"/>
        <end position="431"/>
    </location>
</feature>
<evidence type="ECO:0000313" key="10">
    <source>
        <dbReference type="Proteomes" id="UP000198287"/>
    </source>
</evidence>
<dbReference type="GO" id="GO:0007018">
    <property type="term" value="P:microtubule-based movement"/>
    <property type="evidence" value="ECO:0007669"/>
    <property type="project" value="InterPro"/>
</dbReference>
<dbReference type="GO" id="GO:0008017">
    <property type="term" value="F:microtubule binding"/>
    <property type="evidence" value="ECO:0007669"/>
    <property type="project" value="InterPro"/>
</dbReference>
<evidence type="ECO:0000256" key="7">
    <source>
        <dbReference type="SAM" id="MobiDB-lite"/>
    </source>
</evidence>
<gene>
    <name evidence="9" type="ORF">Fcan01_14643</name>
</gene>
<feature type="binding site" evidence="5">
    <location>
        <begin position="115"/>
        <end position="122"/>
    </location>
    <ligand>
        <name>ATP</name>
        <dbReference type="ChEBI" id="CHEBI:30616"/>
    </ligand>
</feature>
<proteinExistence type="inferred from homology"/>
<dbReference type="OMA" id="VWLWDRG"/>
<dbReference type="Gene3D" id="2.60.200.20">
    <property type="match status" value="1"/>
</dbReference>
<evidence type="ECO:0000256" key="4">
    <source>
        <dbReference type="ARBA" id="ARBA00023175"/>
    </source>
</evidence>
<keyword evidence="1 5" id="KW-0547">Nucleotide-binding</keyword>
<keyword evidence="10" id="KW-1185">Reference proteome</keyword>
<feature type="region of interest" description="Disordered" evidence="7">
    <location>
        <begin position="292"/>
        <end position="324"/>
    </location>
</feature>
<organism evidence="9 10">
    <name type="scientific">Folsomia candida</name>
    <name type="common">Springtail</name>
    <dbReference type="NCBI Taxonomy" id="158441"/>
    <lineage>
        <taxon>Eukaryota</taxon>
        <taxon>Metazoa</taxon>
        <taxon>Ecdysozoa</taxon>
        <taxon>Arthropoda</taxon>
        <taxon>Hexapoda</taxon>
        <taxon>Collembola</taxon>
        <taxon>Entomobryomorpha</taxon>
        <taxon>Isotomoidea</taxon>
        <taxon>Isotomidae</taxon>
        <taxon>Proisotominae</taxon>
        <taxon>Folsomia</taxon>
    </lineage>
</organism>
<dbReference type="PROSITE" id="PS50067">
    <property type="entry name" value="KINESIN_MOTOR_2"/>
    <property type="match status" value="1"/>
</dbReference>
<dbReference type="Pfam" id="PF00225">
    <property type="entry name" value="Kinesin"/>
    <property type="match status" value="2"/>
</dbReference>
<evidence type="ECO:0000256" key="3">
    <source>
        <dbReference type="ARBA" id="ARBA00023054"/>
    </source>
</evidence>
<dbReference type="Gene3D" id="3.40.850.10">
    <property type="entry name" value="Kinesin motor domain"/>
    <property type="match status" value="1"/>
</dbReference>
<dbReference type="InterPro" id="IPR008984">
    <property type="entry name" value="SMAD_FHA_dom_sf"/>
</dbReference>
<feature type="compositionally biased region" description="Polar residues" evidence="7">
    <location>
        <begin position="292"/>
        <end position="313"/>
    </location>
</feature>
<accession>A0A226E0T4</accession>
<reference evidence="9 10" key="1">
    <citation type="submission" date="2015-12" db="EMBL/GenBank/DDBJ databases">
        <title>The genome of Folsomia candida.</title>
        <authorList>
            <person name="Faddeeva A."/>
            <person name="Derks M.F."/>
            <person name="Anvar Y."/>
            <person name="Smit S."/>
            <person name="Van Straalen N."/>
            <person name="Roelofs D."/>
        </authorList>
    </citation>
    <scope>NUCLEOTIDE SEQUENCE [LARGE SCALE GENOMIC DNA]</scope>
    <source>
        <strain evidence="9 10">VU population</strain>
        <tissue evidence="9">Whole body</tissue>
    </source>
</reference>
<dbReference type="InterPro" id="IPR001752">
    <property type="entry name" value="Kinesin_motor_dom"/>
</dbReference>
<dbReference type="GO" id="GO:0005524">
    <property type="term" value="F:ATP binding"/>
    <property type="evidence" value="ECO:0007669"/>
    <property type="project" value="UniProtKB-UniRule"/>
</dbReference>
<feature type="domain" description="Kinesin motor" evidence="8">
    <location>
        <begin position="8"/>
        <end position="396"/>
    </location>
</feature>
<dbReference type="OrthoDB" id="3176171at2759"/>
<evidence type="ECO:0000256" key="6">
    <source>
        <dbReference type="SAM" id="Coils"/>
    </source>
</evidence>
<evidence type="ECO:0000259" key="8">
    <source>
        <dbReference type="PROSITE" id="PS50067"/>
    </source>
</evidence>
<name>A0A226E0T4_FOLCA</name>
<dbReference type="SUPFAM" id="SSF52540">
    <property type="entry name" value="P-loop containing nucleoside triphosphate hydrolases"/>
    <property type="match status" value="1"/>
</dbReference>
<dbReference type="InterPro" id="IPR036961">
    <property type="entry name" value="Kinesin_motor_dom_sf"/>
</dbReference>
<dbReference type="SUPFAM" id="SSF49879">
    <property type="entry name" value="SMAD/FHA domain"/>
    <property type="match status" value="1"/>
</dbReference>